<keyword evidence="1" id="KW-0812">Transmembrane</keyword>
<organism evidence="2 3">
    <name type="scientific">Roseibium salinum</name>
    <dbReference type="NCBI Taxonomy" id="1604349"/>
    <lineage>
        <taxon>Bacteria</taxon>
        <taxon>Pseudomonadati</taxon>
        <taxon>Pseudomonadota</taxon>
        <taxon>Alphaproteobacteria</taxon>
        <taxon>Hyphomicrobiales</taxon>
        <taxon>Stappiaceae</taxon>
        <taxon>Roseibium</taxon>
    </lineage>
</organism>
<gene>
    <name evidence="2" type="ORF">ON753_09565</name>
</gene>
<dbReference type="Proteomes" id="UP001300261">
    <property type="component" value="Unassembled WGS sequence"/>
</dbReference>
<proteinExistence type="predicted"/>
<name>A0ABT3R093_9HYPH</name>
<sequence>MAVIAAFAAIGAALPKDLSTRDRLMTFFVGFILALVFGEPMREQLGLSESWAFGMAGILAMTGRNLAVFIIRASRDPKAFAKDLMEVWRGIWGN</sequence>
<comment type="caution">
    <text evidence="2">The sequence shown here is derived from an EMBL/GenBank/DDBJ whole genome shotgun (WGS) entry which is preliminary data.</text>
</comment>
<evidence type="ECO:0000313" key="3">
    <source>
        <dbReference type="Proteomes" id="UP001300261"/>
    </source>
</evidence>
<dbReference type="RefSeq" id="WP_265962299.1">
    <property type="nucleotide sequence ID" value="NZ_JAPEVI010000003.1"/>
</dbReference>
<reference evidence="2 3" key="1">
    <citation type="journal article" date="2016" name="Int. J. Syst. Evol. Microbiol.">
        <title>Labrenzia salina sp. nov., isolated from the rhizosphere of the halophyte Arthrocnemum macrostachyum.</title>
        <authorList>
            <person name="Camacho M."/>
            <person name="Redondo-Gomez S."/>
            <person name="Rodriguez-Llorente I."/>
            <person name="Rohde M."/>
            <person name="Sproer C."/>
            <person name="Schumann P."/>
            <person name="Klenk H.P."/>
            <person name="Montero-Calasanz M.D.C."/>
        </authorList>
    </citation>
    <scope>NUCLEOTIDE SEQUENCE [LARGE SCALE GENOMIC DNA]</scope>
    <source>
        <strain evidence="2 3">DSM 29163</strain>
    </source>
</reference>
<keyword evidence="3" id="KW-1185">Reference proteome</keyword>
<accession>A0ABT3R093</accession>
<evidence type="ECO:0008006" key="4">
    <source>
        <dbReference type="Google" id="ProtNLM"/>
    </source>
</evidence>
<keyword evidence="1" id="KW-1133">Transmembrane helix</keyword>
<protein>
    <recommendedName>
        <fullName evidence="4">Holin</fullName>
    </recommendedName>
</protein>
<dbReference type="EMBL" id="JAPEVI010000003">
    <property type="protein sequence ID" value="MCX2722631.1"/>
    <property type="molecule type" value="Genomic_DNA"/>
</dbReference>
<evidence type="ECO:0000256" key="1">
    <source>
        <dbReference type="SAM" id="Phobius"/>
    </source>
</evidence>
<feature type="transmembrane region" description="Helical" evidence="1">
    <location>
        <begin position="51"/>
        <end position="71"/>
    </location>
</feature>
<evidence type="ECO:0000313" key="2">
    <source>
        <dbReference type="EMBL" id="MCX2722631.1"/>
    </source>
</evidence>
<keyword evidence="1" id="KW-0472">Membrane</keyword>